<keyword evidence="4 6" id="KW-0112">Calmodulin-binding</keyword>
<feature type="region of interest" description="Disordered" evidence="7">
    <location>
        <begin position="1075"/>
        <end position="1094"/>
    </location>
</feature>
<dbReference type="InterPro" id="IPR008734">
    <property type="entry name" value="PHK_A/B_su"/>
</dbReference>
<keyword evidence="11" id="KW-1185">Reference proteome</keyword>
<protein>
    <recommendedName>
        <fullName evidence="6">Phosphorylase b kinase regulatory subunit</fullName>
    </recommendedName>
</protein>
<dbReference type="SUPFAM" id="SSF48208">
    <property type="entry name" value="Six-hairpin glycosidases"/>
    <property type="match status" value="1"/>
</dbReference>
<dbReference type="InterPro" id="IPR011613">
    <property type="entry name" value="GH15-like"/>
</dbReference>
<gene>
    <name evidence="10" type="ORF">M513_00584</name>
</gene>
<comment type="pathway">
    <text evidence="1 6">Glycan biosynthesis; glycogen metabolism.</text>
</comment>
<dbReference type="Pfam" id="PF00723">
    <property type="entry name" value="Glyco_hydro_15"/>
    <property type="match status" value="1"/>
</dbReference>
<evidence type="ECO:0000259" key="9">
    <source>
        <dbReference type="Pfam" id="PF19292"/>
    </source>
</evidence>
<feature type="domain" description="GH15-like" evidence="8">
    <location>
        <begin position="60"/>
        <end position="880"/>
    </location>
</feature>
<keyword evidence="6" id="KW-0636">Prenylation</keyword>
<evidence type="ECO:0000313" key="10">
    <source>
        <dbReference type="EMBL" id="KFD58358.1"/>
    </source>
</evidence>
<comment type="similarity">
    <text evidence="2 6">Belongs to the phosphorylase b kinase regulatory chain family.</text>
</comment>
<dbReference type="GO" id="GO:0005964">
    <property type="term" value="C:phosphorylase kinase complex"/>
    <property type="evidence" value="ECO:0007669"/>
    <property type="project" value="TreeGrafter"/>
</dbReference>
<dbReference type="GO" id="GO:0005516">
    <property type="term" value="F:calmodulin binding"/>
    <property type="evidence" value="ECO:0007669"/>
    <property type="project" value="UniProtKB-KW"/>
</dbReference>
<dbReference type="Gene3D" id="1.50.10.10">
    <property type="match status" value="1"/>
</dbReference>
<dbReference type="Proteomes" id="UP000030764">
    <property type="component" value="Unassembled WGS sequence"/>
</dbReference>
<accession>A0A085MMB2</accession>
<comment type="subcellular location">
    <subcellularLocation>
        <location evidence="6">Cell membrane</location>
        <topology evidence="6">Lipid-anchor</topology>
        <orientation evidence="6">Cytoplasmic side</orientation>
    </subcellularLocation>
</comment>
<evidence type="ECO:0000259" key="8">
    <source>
        <dbReference type="Pfam" id="PF00723"/>
    </source>
</evidence>
<evidence type="ECO:0000256" key="7">
    <source>
        <dbReference type="SAM" id="MobiDB-lite"/>
    </source>
</evidence>
<dbReference type="InterPro" id="IPR045583">
    <property type="entry name" value="KPBA/B_C"/>
</dbReference>
<evidence type="ECO:0000313" key="11">
    <source>
        <dbReference type="Proteomes" id="UP000030764"/>
    </source>
</evidence>
<keyword evidence="3 6" id="KW-0321">Glycogen metabolism</keyword>
<feature type="domain" description="Phosphorylase b kinase regulatory subunit alpha/beta C-terminal" evidence="9">
    <location>
        <begin position="927"/>
        <end position="1042"/>
    </location>
</feature>
<dbReference type="GO" id="GO:0005977">
    <property type="term" value="P:glycogen metabolic process"/>
    <property type="evidence" value="ECO:0007669"/>
    <property type="project" value="UniProtKB-UniPathway"/>
</dbReference>
<keyword evidence="6" id="KW-0472">Membrane</keyword>
<dbReference type="GO" id="GO:0005886">
    <property type="term" value="C:plasma membrane"/>
    <property type="evidence" value="ECO:0007669"/>
    <property type="project" value="UniProtKB-SubCell"/>
</dbReference>
<evidence type="ECO:0000256" key="1">
    <source>
        <dbReference type="ARBA" id="ARBA00005131"/>
    </source>
</evidence>
<name>A0A085MMB2_9BILA</name>
<keyword evidence="6" id="KW-1003">Cell membrane</keyword>
<dbReference type="InterPro" id="IPR012341">
    <property type="entry name" value="6hp_glycosidase-like_sf"/>
</dbReference>
<dbReference type="PANTHER" id="PTHR10749:SF8">
    <property type="entry name" value="PHOSPHORYLASE B KINASE REGULATORY SUBUNIT BETA"/>
    <property type="match status" value="1"/>
</dbReference>
<reference evidence="10 11" key="1">
    <citation type="journal article" date="2014" name="Nat. Genet.">
        <title>Genome and transcriptome of the porcine whipworm Trichuris suis.</title>
        <authorList>
            <person name="Jex A.R."/>
            <person name="Nejsum P."/>
            <person name="Schwarz E.M."/>
            <person name="Hu L."/>
            <person name="Young N.D."/>
            <person name="Hall R.S."/>
            <person name="Korhonen P.K."/>
            <person name="Liao S."/>
            <person name="Thamsborg S."/>
            <person name="Xia J."/>
            <person name="Xu P."/>
            <person name="Wang S."/>
            <person name="Scheerlinck J.P."/>
            <person name="Hofmann A."/>
            <person name="Sternberg P.W."/>
            <person name="Wang J."/>
            <person name="Gasser R.B."/>
        </authorList>
    </citation>
    <scope>NUCLEOTIDE SEQUENCE [LARGE SCALE GENOMIC DNA]</scope>
    <source>
        <strain evidence="10">DCEP-RM93M</strain>
    </source>
</reference>
<evidence type="ECO:0000256" key="3">
    <source>
        <dbReference type="ARBA" id="ARBA00022600"/>
    </source>
</evidence>
<organism evidence="10 11">
    <name type="scientific">Trichuris suis</name>
    <name type="common">pig whipworm</name>
    <dbReference type="NCBI Taxonomy" id="68888"/>
    <lineage>
        <taxon>Eukaryota</taxon>
        <taxon>Metazoa</taxon>
        <taxon>Ecdysozoa</taxon>
        <taxon>Nematoda</taxon>
        <taxon>Enoplea</taxon>
        <taxon>Dorylaimia</taxon>
        <taxon>Trichinellida</taxon>
        <taxon>Trichuridae</taxon>
        <taxon>Trichuris</taxon>
    </lineage>
</organism>
<dbReference type="AlphaFoldDB" id="A0A085MMB2"/>
<evidence type="ECO:0000256" key="5">
    <source>
        <dbReference type="ARBA" id="ARBA00023277"/>
    </source>
</evidence>
<dbReference type="EMBL" id="KL363184">
    <property type="protein sequence ID" value="KFD58358.1"/>
    <property type="molecule type" value="Genomic_DNA"/>
</dbReference>
<evidence type="ECO:0000256" key="6">
    <source>
        <dbReference type="RuleBase" id="RU364123"/>
    </source>
</evidence>
<comment type="function">
    <text evidence="6">Phosphorylase b kinase catalyzes the phosphorylation of serine in certain substrates, including troponin I.</text>
</comment>
<dbReference type="Pfam" id="PF19292">
    <property type="entry name" value="KPBB_C"/>
    <property type="match status" value="1"/>
</dbReference>
<sequence>MDDPNSTIRILLTEGGASAGERRKSYGLWKPALVYSSPEKISCLAKLEFYYNMGYLPSMISHQLLRYQSSTSGLFPRLSSDTKAGHVRDSVYCAMACWALSMAYKKLNDDQGRFYELKQTAVKTMRGILLCWMRQADKLENFKTAHTTSHALHSKFNLFTGEPLDDCPDYGHLQLDAVALFVFTLVQMITGGLEVIYTSDEISFVQNLVFYIERAYRTPDFGMWELGTRYNVGVPELHASSVGMVKAALESINGCNLYGSKGTSSSIICVDVDAHNRNRTTFETLLPRESNSKNVDASLIPTVSYPCFAAHGSLYKRTIEKCVRRLKGKYGLKRLECAFEFAYSNLQFRFLRDGKYSDLENPNKEYYDAGETKLFDGVECQWPIFFIYLIIDGIVFGDEQQVNTYTKLLEPLLLTDQKRIIVPQYYYLPKDDIYHERNRPGSQSFLPSSQKQPALFLWGQALYIIACLLKDKLILISDIDPLYRHLPACQRPKFHGRGSTFQGSLSTPIIQVAMIAESQKLQTLLSTYGITTQTPHQVEPVQIWSSNQLVSVFENIGKNPRMGLTGRPRRPIGALGTSKIYRVFGETVLCYPLLFDVQDFYLSSDPEVLIDDIKRDLKFVESRWQLDSRPTYCLLLKEDLVLGEHFPKFLNLLVDMRNGHCDGVRIQVGRLQNLLSSSCCEHLDFCVRSAELGFELTPVQEIVGKYSDVSDFSVPQENYEHTSSEEIVNLFLSSLPTALFKQMKLLEVLAKRHGLEHKIGDDTVRQKLQHLCRQASLAKSWKIVRVCAAHLRKVVDSLAPSITSILVRGKRLTIGVFGHEEVTVDSPVTPNEIEDLLFQVCLPYDPPAAVLAQELIIALGHFVMVEPELFSGILKIRIGWLIHALDLTLADRKEGQPKSSIYSMSPTQVKSVLHDLLSMKNFGQLSALQQRQLNGSLNRVPADFYDHVWRTLERTPGGLLVGDHTLMPQPLLSDMTEYELNFALAIDELLCSITLPEYRQLMVELFVVLSIILQRNPELNFSSNLITEAVSYYAEERNLEQQEAKNSFLTLYPQTGGGSSAYLARAVVSALLRDNKPQDRSKHPSPYDSQCVVM</sequence>
<evidence type="ECO:0000256" key="4">
    <source>
        <dbReference type="ARBA" id="ARBA00022860"/>
    </source>
</evidence>
<dbReference type="PANTHER" id="PTHR10749">
    <property type="entry name" value="PHOSPHORYLASE B KINASE REGULATORY SUBUNIT"/>
    <property type="match status" value="1"/>
</dbReference>
<keyword evidence="6" id="KW-0449">Lipoprotein</keyword>
<keyword evidence="5 6" id="KW-0119">Carbohydrate metabolism</keyword>
<dbReference type="UniPathway" id="UPA00163"/>
<dbReference type="InterPro" id="IPR008928">
    <property type="entry name" value="6-hairpin_glycosidase_sf"/>
</dbReference>
<evidence type="ECO:0000256" key="2">
    <source>
        <dbReference type="ARBA" id="ARBA00007128"/>
    </source>
</evidence>
<proteinExistence type="inferred from homology"/>